<reference evidence="3" key="1">
    <citation type="journal article" date="2023" name="Insect Mol. Biol.">
        <title>Genome sequencing provides insights into the evolution of gene families encoding plant cell wall-degrading enzymes in longhorned beetles.</title>
        <authorList>
            <person name="Shin N.R."/>
            <person name="Okamura Y."/>
            <person name="Kirsch R."/>
            <person name="Pauchet Y."/>
        </authorList>
    </citation>
    <scope>NUCLEOTIDE SEQUENCE</scope>
    <source>
        <strain evidence="3">MMC_N1</strain>
    </source>
</reference>
<proteinExistence type="predicted"/>
<evidence type="ECO:0000313" key="3">
    <source>
        <dbReference type="EMBL" id="KAJ8977776.1"/>
    </source>
</evidence>
<dbReference type="EMBL" id="JAPWTJ010000511">
    <property type="protein sequence ID" value="KAJ8977776.1"/>
    <property type="molecule type" value="Genomic_DNA"/>
</dbReference>
<evidence type="ECO:0000313" key="4">
    <source>
        <dbReference type="Proteomes" id="UP001162164"/>
    </source>
</evidence>
<accession>A0ABQ9JHV1</accession>
<feature type="region of interest" description="Disordered" evidence="1">
    <location>
        <begin position="22"/>
        <end position="83"/>
    </location>
</feature>
<keyword evidence="4" id="KW-1185">Reference proteome</keyword>
<evidence type="ECO:0000256" key="1">
    <source>
        <dbReference type="SAM" id="MobiDB-lite"/>
    </source>
</evidence>
<protein>
    <submittedName>
        <fullName evidence="3">Uncharacterized protein</fullName>
    </submittedName>
</protein>
<feature type="chain" id="PRO_5046419070" evidence="2">
    <location>
        <begin position="19"/>
        <end position="83"/>
    </location>
</feature>
<name>A0ABQ9JHV1_9CUCU</name>
<keyword evidence="2" id="KW-0732">Signal</keyword>
<comment type="caution">
    <text evidence="3">The sequence shown here is derived from an EMBL/GenBank/DDBJ whole genome shotgun (WGS) entry which is preliminary data.</text>
</comment>
<feature type="signal peptide" evidence="2">
    <location>
        <begin position="1"/>
        <end position="18"/>
    </location>
</feature>
<dbReference type="Proteomes" id="UP001162164">
    <property type="component" value="Unassembled WGS sequence"/>
</dbReference>
<evidence type="ECO:0000256" key="2">
    <source>
        <dbReference type="SAM" id="SignalP"/>
    </source>
</evidence>
<gene>
    <name evidence="3" type="ORF">NQ317_001687</name>
</gene>
<dbReference type="PROSITE" id="PS51257">
    <property type="entry name" value="PROKAR_LIPOPROTEIN"/>
    <property type="match status" value="1"/>
</dbReference>
<feature type="compositionally biased region" description="Gly residues" evidence="1">
    <location>
        <begin position="26"/>
        <end position="62"/>
    </location>
</feature>
<organism evidence="3 4">
    <name type="scientific">Molorchus minor</name>
    <dbReference type="NCBI Taxonomy" id="1323400"/>
    <lineage>
        <taxon>Eukaryota</taxon>
        <taxon>Metazoa</taxon>
        <taxon>Ecdysozoa</taxon>
        <taxon>Arthropoda</taxon>
        <taxon>Hexapoda</taxon>
        <taxon>Insecta</taxon>
        <taxon>Pterygota</taxon>
        <taxon>Neoptera</taxon>
        <taxon>Endopterygota</taxon>
        <taxon>Coleoptera</taxon>
        <taxon>Polyphaga</taxon>
        <taxon>Cucujiformia</taxon>
        <taxon>Chrysomeloidea</taxon>
        <taxon>Cerambycidae</taxon>
        <taxon>Lamiinae</taxon>
        <taxon>Monochamini</taxon>
        <taxon>Molorchus</taxon>
    </lineage>
</organism>
<sequence length="83" mass="8099">MSKLVVFTFVLLIACVFADGDQGVHGSQGHGHGGQGGAHGGQPGGAHGGQGGHVHGGQGGQHGTVDPEFSVGQDAHGPHGSHH</sequence>